<keyword evidence="5" id="KW-1185">Reference proteome</keyword>
<protein>
    <submittedName>
        <fullName evidence="2">Uncharacterized protein</fullName>
    </submittedName>
</protein>
<comment type="caution">
    <text evidence="2">The sequence shown here is derived from an EMBL/GenBank/DDBJ whole genome shotgun (WGS) entry which is preliminary data.</text>
</comment>
<name>A0A0D6N866_9PROT</name>
<dbReference type="AlphaFoldDB" id="A0A0D6N866"/>
<gene>
    <name evidence="2" type="ORF">Abci_059_008</name>
    <name evidence="3" type="ORF">ACI01nite_25590</name>
</gene>
<evidence type="ECO:0000313" key="2">
    <source>
        <dbReference type="EMBL" id="GAN61696.1"/>
    </source>
</evidence>
<evidence type="ECO:0000256" key="1">
    <source>
        <dbReference type="SAM" id="MobiDB-lite"/>
    </source>
</evidence>
<reference evidence="3 5" key="2">
    <citation type="submission" date="2019-07" db="EMBL/GenBank/DDBJ databases">
        <title>Whole genome shotgun sequence of Acetobacter cibinongensis NBRC 16605.</title>
        <authorList>
            <person name="Hosoyama A."/>
            <person name="Uohara A."/>
            <person name="Ohji S."/>
            <person name="Ichikawa N."/>
        </authorList>
    </citation>
    <scope>NUCLEOTIDE SEQUENCE [LARGE SCALE GENOMIC DNA]</scope>
    <source>
        <strain evidence="3 5">NBRC 16605</strain>
    </source>
</reference>
<dbReference type="EMBL" id="BAMV01000057">
    <property type="protein sequence ID" value="GAN61696.1"/>
    <property type="molecule type" value="Genomic_DNA"/>
</dbReference>
<dbReference type="STRING" id="1231339.Abci_059_008"/>
<feature type="compositionally biased region" description="Basic residues" evidence="1">
    <location>
        <begin position="497"/>
        <end position="507"/>
    </location>
</feature>
<feature type="region of interest" description="Disordered" evidence="1">
    <location>
        <begin position="463"/>
        <end position="507"/>
    </location>
</feature>
<dbReference type="Proteomes" id="UP000321891">
    <property type="component" value="Unassembled WGS sequence"/>
</dbReference>
<evidence type="ECO:0000313" key="5">
    <source>
        <dbReference type="Proteomes" id="UP000321891"/>
    </source>
</evidence>
<dbReference type="RefSeq" id="WP_048839732.1">
    <property type="nucleotide sequence ID" value="NZ_BAMV01000057.1"/>
</dbReference>
<accession>A0A0D6N866</accession>
<evidence type="ECO:0000313" key="4">
    <source>
        <dbReference type="Proteomes" id="UP000032671"/>
    </source>
</evidence>
<sequence>MSNETTAYYLPTNFREAFTILESYRVAPCPGRGMRHISQRPVLSDGLRETEGVIITAGKPGEFPILLELKDSLSLSQADASFQTDVLPLAKIHTMVFRHQDELDLFASKSFDNASMEGVPVAVCPALFSLPGDARFLAGPKSAQVETAGWKYADQICGLVAAVLKAADVHPAARSIPVVAMVPGFKPAVILELISRNPDARDPAQALAGLMRRYHGQIGLDPLRLLDDALLVLRNTDVEPRKLAAFDRLVRGILASDFTRRSGSLSDDGDVPLRALMLVIQRESTADILSDRINGELPGPLVYTFAAMLAGMREGLAHMPVDIKGPYASLLGELGAAAEGHPDDQPRLSEILGRLGNCAQSAAPEIEKAVQPCLENSAETTCFQGAEVTILPVCTWPTPAVARRIFEALSDTPANWRIVLAKDGELVLKVSHYAADETFKSAEAEIEAAKVFVANCTQRARRRKRAAGSVRPAAVPDSTPKTLPGLLDTLPSAKTSRNAKRKRPPKL</sequence>
<accession>A0A6N3STM4</accession>
<evidence type="ECO:0000313" key="3">
    <source>
        <dbReference type="EMBL" id="GEL59957.1"/>
    </source>
</evidence>
<organism evidence="2 4">
    <name type="scientific">Acetobacter cibinongensis</name>
    <dbReference type="NCBI Taxonomy" id="146475"/>
    <lineage>
        <taxon>Bacteria</taxon>
        <taxon>Pseudomonadati</taxon>
        <taxon>Pseudomonadota</taxon>
        <taxon>Alphaproteobacteria</taxon>
        <taxon>Acetobacterales</taxon>
        <taxon>Acetobacteraceae</taxon>
        <taxon>Acetobacter</taxon>
    </lineage>
</organism>
<proteinExistence type="predicted"/>
<dbReference type="EMBL" id="BJVU01000017">
    <property type="protein sequence ID" value="GEL59957.1"/>
    <property type="molecule type" value="Genomic_DNA"/>
</dbReference>
<reference evidence="2 4" key="1">
    <citation type="submission" date="2012-11" db="EMBL/GenBank/DDBJ databases">
        <title>Whole genome sequence of Acetobacter cibinongensis 4H-1.</title>
        <authorList>
            <person name="Azuma Y."/>
            <person name="Higashiura N."/>
            <person name="Hirakawa H."/>
            <person name="Matsushita K."/>
        </authorList>
    </citation>
    <scope>NUCLEOTIDE SEQUENCE [LARGE SCALE GENOMIC DNA]</scope>
    <source>
        <strain evidence="2 4">4H-1</strain>
    </source>
</reference>
<dbReference type="Proteomes" id="UP000032671">
    <property type="component" value="Unassembled WGS sequence"/>
</dbReference>